<evidence type="ECO:0000256" key="8">
    <source>
        <dbReference type="ARBA" id="ARBA00023306"/>
    </source>
</evidence>
<dbReference type="GO" id="GO:0008360">
    <property type="term" value="P:regulation of cell shape"/>
    <property type="evidence" value="ECO:0007669"/>
    <property type="project" value="UniProtKB-KW"/>
</dbReference>
<dbReference type="Pfam" id="PF03033">
    <property type="entry name" value="Glyco_transf_28"/>
    <property type="match status" value="1"/>
</dbReference>
<sequence>MPGLAIARAVVDRGLVEDAGSVHLVGSRRGVESELVPSTEFGLSLLPGRGLRRSFTPGNLVSIAGLFIACLRSVYLVLRLAPRVVVATGGYACVPCGLAAVALRVPLIVAEQNAVPGAASRLLSRFAQVAAVSFPGTDLPRAVMTGNPVRPEIRDMTQEGAREAARERMAVGDRDLVAVFGGSLGARRINQAVERAVADWDGPPLVVHHVVGRRDWTSEDTGQHGVTPSVDYRRVAYEDDMASVLVASDLAICRAGATSLAELAVLGIPSILIPLSGAPGDHQSANAQQLAEAGGAVVLEDENLSGDRLRVTIGALLSDGATLTEMASRAKALGRPDAADRVADLVAVHGGFNDS</sequence>
<evidence type="ECO:0000256" key="2">
    <source>
        <dbReference type="ARBA" id="ARBA00022618"/>
    </source>
</evidence>
<dbReference type="GO" id="GO:0051301">
    <property type="term" value="P:cell division"/>
    <property type="evidence" value="ECO:0007669"/>
    <property type="project" value="UniProtKB-KW"/>
</dbReference>
<keyword evidence="3" id="KW-0328">Glycosyltransferase</keyword>
<dbReference type="GO" id="GO:0005975">
    <property type="term" value="P:carbohydrate metabolic process"/>
    <property type="evidence" value="ECO:0007669"/>
    <property type="project" value="InterPro"/>
</dbReference>
<gene>
    <name evidence="12" type="ORF">METZ01_LOCUS48485</name>
</gene>
<dbReference type="InterPro" id="IPR006009">
    <property type="entry name" value="GlcNAc_MurG"/>
</dbReference>
<evidence type="ECO:0000313" key="12">
    <source>
        <dbReference type="EMBL" id="SUZ95631.1"/>
    </source>
</evidence>
<dbReference type="InterPro" id="IPR007235">
    <property type="entry name" value="Glyco_trans_28_C"/>
</dbReference>
<evidence type="ECO:0000256" key="1">
    <source>
        <dbReference type="ARBA" id="ARBA00022475"/>
    </source>
</evidence>
<evidence type="ECO:0000256" key="6">
    <source>
        <dbReference type="ARBA" id="ARBA00022984"/>
    </source>
</evidence>
<keyword evidence="5" id="KW-0133">Cell shape</keyword>
<keyword evidence="8" id="KW-0131">Cell cycle</keyword>
<dbReference type="CDD" id="cd03785">
    <property type="entry name" value="GT28_MurG"/>
    <property type="match status" value="1"/>
</dbReference>
<dbReference type="Pfam" id="PF04101">
    <property type="entry name" value="Glyco_tran_28_C"/>
    <property type="match status" value="1"/>
</dbReference>
<keyword evidence="1" id="KW-1003">Cell membrane</keyword>
<keyword evidence="2" id="KW-0132">Cell division</keyword>
<name>A0A381RWX4_9ZZZZ</name>
<dbReference type="GO" id="GO:0009252">
    <property type="term" value="P:peptidoglycan biosynthetic process"/>
    <property type="evidence" value="ECO:0007669"/>
    <property type="project" value="UniProtKB-KW"/>
</dbReference>
<dbReference type="AlphaFoldDB" id="A0A381RWX4"/>
<dbReference type="GO" id="GO:0071555">
    <property type="term" value="P:cell wall organization"/>
    <property type="evidence" value="ECO:0007669"/>
    <property type="project" value="UniProtKB-KW"/>
</dbReference>
<evidence type="ECO:0000259" key="11">
    <source>
        <dbReference type="Pfam" id="PF04101"/>
    </source>
</evidence>
<dbReference type="PANTHER" id="PTHR21015:SF22">
    <property type="entry name" value="GLYCOSYLTRANSFERASE"/>
    <property type="match status" value="1"/>
</dbReference>
<evidence type="ECO:0008006" key="13">
    <source>
        <dbReference type="Google" id="ProtNLM"/>
    </source>
</evidence>
<evidence type="ECO:0000256" key="4">
    <source>
        <dbReference type="ARBA" id="ARBA00022679"/>
    </source>
</evidence>
<feature type="domain" description="Glycosyl transferase family 28 C-terminal" evidence="11">
    <location>
        <begin position="177"/>
        <end position="342"/>
    </location>
</feature>
<evidence type="ECO:0000256" key="5">
    <source>
        <dbReference type="ARBA" id="ARBA00022960"/>
    </source>
</evidence>
<keyword evidence="4" id="KW-0808">Transferase</keyword>
<dbReference type="GO" id="GO:0050511">
    <property type="term" value="F:undecaprenyldiphospho-muramoylpentapeptide beta-N-acetylglucosaminyltransferase activity"/>
    <property type="evidence" value="ECO:0007669"/>
    <property type="project" value="InterPro"/>
</dbReference>
<keyword evidence="9" id="KW-0961">Cell wall biogenesis/degradation</keyword>
<dbReference type="SUPFAM" id="SSF53756">
    <property type="entry name" value="UDP-Glycosyltransferase/glycogen phosphorylase"/>
    <property type="match status" value="1"/>
</dbReference>
<dbReference type="PANTHER" id="PTHR21015">
    <property type="entry name" value="UDP-N-ACETYLGLUCOSAMINE--N-ACETYLMURAMYL-(PENTAPEPTIDE) PYROPHOSPHORYL-UNDECAPRENOL N-ACETYLGLUCOSAMINE TRANSFERASE 1"/>
    <property type="match status" value="1"/>
</dbReference>
<organism evidence="12">
    <name type="scientific">marine metagenome</name>
    <dbReference type="NCBI Taxonomy" id="408172"/>
    <lineage>
        <taxon>unclassified sequences</taxon>
        <taxon>metagenomes</taxon>
        <taxon>ecological metagenomes</taxon>
    </lineage>
</organism>
<feature type="domain" description="Glycosyltransferase family 28 N-terminal" evidence="10">
    <location>
        <begin position="3"/>
        <end position="130"/>
    </location>
</feature>
<evidence type="ECO:0000256" key="7">
    <source>
        <dbReference type="ARBA" id="ARBA00023136"/>
    </source>
</evidence>
<reference evidence="12" key="1">
    <citation type="submission" date="2018-05" db="EMBL/GenBank/DDBJ databases">
        <authorList>
            <person name="Lanie J.A."/>
            <person name="Ng W.-L."/>
            <person name="Kazmierczak K.M."/>
            <person name="Andrzejewski T.M."/>
            <person name="Davidsen T.M."/>
            <person name="Wayne K.J."/>
            <person name="Tettelin H."/>
            <person name="Glass J.I."/>
            <person name="Rusch D."/>
            <person name="Podicherti R."/>
            <person name="Tsui H.-C.T."/>
            <person name="Winkler M.E."/>
        </authorList>
    </citation>
    <scope>NUCLEOTIDE SEQUENCE</scope>
</reference>
<dbReference type="InterPro" id="IPR004276">
    <property type="entry name" value="GlycoTrans_28_N"/>
</dbReference>
<keyword evidence="7" id="KW-0472">Membrane</keyword>
<proteinExistence type="inferred from homology"/>
<evidence type="ECO:0000259" key="10">
    <source>
        <dbReference type="Pfam" id="PF03033"/>
    </source>
</evidence>
<dbReference type="HAMAP" id="MF_00033">
    <property type="entry name" value="MurG"/>
    <property type="match status" value="1"/>
</dbReference>
<accession>A0A381RWX4</accession>
<evidence type="ECO:0000256" key="9">
    <source>
        <dbReference type="ARBA" id="ARBA00023316"/>
    </source>
</evidence>
<dbReference type="Gene3D" id="3.40.50.2000">
    <property type="entry name" value="Glycogen Phosphorylase B"/>
    <property type="match status" value="2"/>
</dbReference>
<dbReference type="EMBL" id="UINC01002341">
    <property type="protein sequence ID" value="SUZ95631.1"/>
    <property type="molecule type" value="Genomic_DNA"/>
</dbReference>
<keyword evidence="6" id="KW-0573">Peptidoglycan synthesis</keyword>
<protein>
    <recommendedName>
        <fullName evidence="13">Glycosyl transferase family 28 C-terminal domain-containing protein</fullName>
    </recommendedName>
</protein>
<evidence type="ECO:0000256" key="3">
    <source>
        <dbReference type="ARBA" id="ARBA00022676"/>
    </source>
</evidence>